<protein>
    <submittedName>
        <fullName evidence="10">Integral membrane protein</fullName>
    </submittedName>
</protein>
<organism evidence="10 11">
    <name type="scientific">Bacteroides reticulotermitis JCM 10512</name>
    <dbReference type="NCBI Taxonomy" id="1445607"/>
    <lineage>
        <taxon>Bacteria</taxon>
        <taxon>Pseudomonadati</taxon>
        <taxon>Bacteroidota</taxon>
        <taxon>Bacteroidia</taxon>
        <taxon>Bacteroidales</taxon>
        <taxon>Bacteroidaceae</taxon>
        <taxon>Bacteroides</taxon>
    </lineage>
</organism>
<evidence type="ECO:0000256" key="2">
    <source>
        <dbReference type="ARBA" id="ARBA00022475"/>
    </source>
</evidence>
<dbReference type="AlphaFoldDB" id="W4UQN7"/>
<evidence type="ECO:0000256" key="7">
    <source>
        <dbReference type="ARBA" id="ARBA00034125"/>
    </source>
</evidence>
<evidence type="ECO:0000313" key="10">
    <source>
        <dbReference type="EMBL" id="GAE83296.1"/>
    </source>
</evidence>
<comment type="similarity">
    <text evidence="7">Belongs to the ThrE exporter (TC 2.A.79) family.</text>
</comment>
<keyword evidence="11" id="KW-1185">Reference proteome</keyword>
<proteinExistence type="inferred from homology"/>
<feature type="transmembrane region" description="Helical" evidence="8">
    <location>
        <begin position="87"/>
        <end position="113"/>
    </location>
</feature>
<evidence type="ECO:0000256" key="4">
    <source>
        <dbReference type="ARBA" id="ARBA00022692"/>
    </source>
</evidence>
<dbReference type="GO" id="GO:0005886">
    <property type="term" value="C:plasma membrane"/>
    <property type="evidence" value="ECO:0007669"/>
    <property type="project" value="UniProtKB-SubCell"/>
</dbReference>
<keyword evidence="6 8" id="KW-0472">Membrane</keyword>
<feature type="domain" description="Threonine/Serine exporter ThrE" evidence="9">
    <location>
        <begin position="10"/>
        <end position="149"/>
    </location>
</feature>
<sequence>MIALDILTDAFFAAVAGIGFGAISDPPLRAFKMIAILAAVGHACRFCLMTYLGIDIATASLFGGLVIGFGSLWLGKKVYCPMTVLYIPALLPMIPGKFAYNMVFSLIMCLQTVNEPDRLDKYMGMFFSNTMVASTVIFMLAVGATFPMFLFPGSFFINQTQIGQYGNLLENYCVL</sequence>
<evidence type="ECO:0000256" key="1">
    <source>
        <dbReference type="ARBA" id="ARBA00004651"/>
    </source>
</evidence>
<dbReference type="EMBL" id="BAIV01000008">
    <property type="protein sequence ID" value="GAE83296.1"/>
    <property type="molecule type" value="Genomic_DNA"/>
</dbReference>
<dbReference type="InterPro" id="IPR050539">
    <property type="entry name" value="ThrE_Dicarb/AminoAcid_Exp"/>
</dbReference>
<evidence type="ECO:0000256" key="3">
    <source>
        <dbReference type="ARBA" id="ARBA00022519"/>
    </source>
</evidence>
<evidence type="ECO:0000313" key="11">
    <source>
        <dbReference type="Proteomes" id="UP000019131"/>
    </source>
</evidence>
<dbReference type="STRING" id="1445607.JCM10512_1559"/>
<dbReference type="GO" id="GO:0015744">
    <property type="term" value="P:succinate transport"/>
    <property type="evidence" value="ECO:0007669"/>
    <property type="project" value="TreeGrafter"/>
</dbReference>
<evidence type="ECO:0000256" key="6">
    <source>
        <dbReference type="ARBA" id="ARBA00023136"/>
    </source>
</evidence>
<accession>W4UQN7</accession>
<evidence type="ECO:0000259" key="9">
    <source>
        <dbReference type="Pfam" id="PF12821"/>
    </source>
</evidence>
<name>W4UQN7_9BACE</name>
<keyword evidence="2" id="KW-1003">Cell membrane</keyword>
<evidence type="ECO:0000256" key="8">
    <source>
        <dbReference type="SAM" id="Phobius"/>
    </source>
</evidence>
<comment type="subcellular location">
    <subcellularLocation>
        <location evidence="1">Cell membrane</location>
        <topology evidence="1">Multi-pass membrane protein</topology>
    </subcellularLocation>
</comment>
<dbReference type="PANTHER" id="PTHR34390:SF1">
    <property type="entry name" value="SUCCINATE TRANSPORTER SUBUNIT YJJB-RELATED"/>
    <property type="match status" value="1"/>
</dbReference>
<gene>
    <name evidence="10" type="ORF">JCM10512_1559</name>
</gene>
<keyword evidence="4 8" id="KW-0812">Transmembrane</keyword>
<reference evidence="10 11" key="1">
    <citation type="journal article" date="2014" name="Genome Announc.">
        <title>Draft Genome Sequence of Bacteroides reticulotermitis Strain JCM 10512T, Isolated from the Gut of a Termite.</title>
        <authorList>
            <person name="Yuki M."/>
            <person name="Oshima K."/>
            <person name="Suda W."/>
            <person name="Sakamoto M."/>
            <person name="Iida T."/>
            <person name="Hattori M."/>
            <person name="Ohkuma M."/>
        </authorList>
    </citation>
    <scope>NUCLEOTIDE SEQUENCE [LARGE SCALE GENOMIC DNA]</scope>
    <source>
        <strain evidence="10 11">JCM 10512</strain>
    </source>
</reference>
<dbReference type="Pfam" id="PF12821">
    <property type="entry name" value="ThrE_2"/>
    <property type="match status" value="1"/>
</dbReference>
<keyword evidence="3" id="KW-0997">Cell inner membrane</keyword>
<keyword evidence="5 8" id="KW-1133">Transmembrane helix</keyword>
<evidence type="ECO:0000256" key="5">
    <source>
        <dbReference type="ARBA" id="ARBA00022989"/>
    </source>
</evidence>
<feature type="transmembrane region" description="Helical" evidence="8">
    <location>
        <begin position="6"/>
        <end position="23"/>
    </location>
</feature>
<comment type="caution">
    <text evidence="10">The sequence shown here is derived from an EMBL/GenBank/DDBJ whole genome shotgun (WGS) entry which is preliminary data.</text>
</comment>
<feature type="transmembrane region" description="Helical" evidence="8">
    <location>
        <begin position="125"/>
        <end position="151"/>
    </location>
</feature>
<feature type="transmembrane region" description="Helical" evidence="8">
    <location>
        <begin position="57"/>
        <end position="75"/>
    </location>
</feature>
<dbReference type="Proteomes" id="UP000019131">
    <property type="component" value="Unassembled WGS sequence"/>
</dbReference>
<dbReference type="InterPro" id="IPR024528">
    <property type="entry name" value="ThrE_2"/>
</dbReference>
<dbReference type="PANTHER" id="PTHR34390">
    <property type="entry name" value="UPF0442 PROTEIN YJJB-RELATED"/>
    <property type="match status" value="1"/>
</dbReference>